<reference evidence="2 3" key="1">
    <citation type="submission" date="2018-05" db="EMBL/GenBank/DDBJ databases">
        <title>Genomic Encyclopedia of Type Strains, Phase IV (KMG-IV): sequencing the most valuable type-strain genomes for metagenomic binning, comparative biology and taxonomic classification.</title>
        <authorList>
            <person name="Goeker M."/>
        </authorList>
    </citation>
    <scope>NUCLEOTIDE SEQUENCE [LARGE SCALE GENOMIC DNA]</scope>
    <source>
        <strain evidence="2 3">DSM 25134</strain>
    </source>
</reference>
<proteinExistence type="predicted"/>
<organism evidence="2 3">
    <name type="scientific">Aquitalea magnusonii</name>
    <dbReference type="NCBI Taxonomy" id="332411"/>
    <lineage>
        <taxon>Bacteria</taxon>
        <taxon>Pseudomonadati</taxon>
        <taxon>Pseudomonadota</taxon>
        <taxon>Betaproteobacteria</taxon>
        <taxon>Neisseriales</taxon>
        <taxon>Chromobacteriaceae</taxon>
        <taxon>Aquitalea</taxon>
    </lineage>
</organism>
<accession>A0A318J7T9</accession>
<evidence type="ECO:0000313" key="2">
    <source>
        <dbReference type="EMBL" id="PXX43691.1"/>
    </source>
</evidence>
<dbReference type="Pfam" id="PF16074">
    <property type="entry name" value="PilW"/>
    <property type="match status" value="1"/>
</dbReference>
<gene>
    <name evidence="2" type="ORF">DFR38_114130</name>
</gene>
<dbReference type="Pfam" id="PF07963">
    <property type="entry name" value="N_methyl"/>
    <property type="match status" value="1"/>
</dbReference>
<dbReference type="InterPro" id="IPR032092">
    <property type="entry name" value="PilW"/>
</dbReference>
<feature type="transmembrane region" description="Helical" evidence="1">
    <location>
        <begin position="12"/>
        <end position="38"/>
    </location>
</feature>
<protein>
    <submittedName>
        <fullName evidence="2">Prepilin-type N-terminal cleavage/methylation domain-containing protein</fullName>
    </submittedName>
</protein>
<name>A0A318J7T9_9NEIS</name>
<dbReference type="OrthoDB" id="8580694at2"/>
<sequence>MPISGVARYKQSGLTMVELMVAITIGLIVTFAVTSLYVSNQSTSKAQSGHAQMQDNARYAMAQIGRIVKQAGYYDALGGTFNASGVYNPTPTDASGNFSSPSIQASDVLAAVNDVAVSGFTASNGLAILNGVTSDEFTIGFLTGPQASSGNAMPDCLGNSVTVANTLVKNRFYISVNTIGGVTRPTLMCDVTWNGSSPSSPNLSTGPIADNIERLQILLGVDSDGDGVPNSYLPPSSGVNMSQVVAMRIALLARTDPVYSQNRAEPASFNMFGSNYAGTNDSGSIVSPLSTSTSCIASAPCWTRRVFESTFSLRNRKS</sequence>
<keyword evidence="1" id="KW-0812">Transmembrane</keyword>
<dbReference type="Proteomes" id="UP000248395">
    <property type="component" value="Unassembled WGS sequence"/>
</dbReference>
<evidence type="ECO:0000256" key="1">
    <source>
        <dbReference type="SAM" id="Phobius"/>
    </source>
</evidence>
<keyword evidence="3" id="KW-1185">Reference proteome</keyword>
<dbReference type="InterPro" id="IPR012902">
    <property type="entry name" value="N_methyl_site"/>
</dbReference>
<dbReference type="AlphaFoldDB" id="A0A318J7T9"/>
<dbReference type="NCBIfam" id="TIGR02532">
    <property type="entry name" value="IV_pilin_GFxxxE"/>
    <property type="match status" value="1"/>
</dbReference>
<keyword evidence="1" id="KW-1133">Transmembrane helix</keyword>
<dbReference type="GO" id="GO:0043683">
    <property type="term" value="P:type IV pilus assembly"/>
    <property type="evidence" value="ECO:0007669"/>
    <property type="project" value="InterPro"/>
</dbReference>
<evidence type="ECO:0000313" key="3">
    <source>
        <dbReference type="Proteomes" id="UP000248395"/>
    </source>
</evidence>
<dbReference type="RefSeq" id="WP_082693594.1">
    <property type="nucleotide sequence ID" value="NZ_LNQU01000122.1"/>
</dbReference>
<dbReference type="EMBL" id="QJKC01000014">
    <property type="protein sequence ID" value="PXX43691.1"/>
    <property type="molecule type" value="Genomic_DNA"/>
</dbReference>
<keyword evidence="1" id="KW-0472">Membrane</keyword>
<comment type="caution">
    <text evidence="2">The sequence shown here is derived from an EMBL/GenBank/DDBJ whole genome shotgun (WGS) entry which is preliminary data.</text>
</comment>